<proteinExistence type="predicted"/>
<dbReference type="Proteomes" id="UP001236258">
    <property type="component" value="Unassembled WGS sequence"/>
</dbReference>
<dbReference type="EMBL" id="JAUZVY010000001">
    <property type="protein sequence ID" value="MDP4528110.1"/>
    <property type="molecule type" value="Genomic_DNA"/>
</dbReference>
<evidence type="ECO:0000256" key="1">
    <source>
        <dbReference type="SAM" id="SignalP"/>
    </source>
</evidence>
<feature type="signal peptide" evidence="1">
    <location>
        <begin position="1"/>
        <end position="21"/>
    </location>
</feature>
<sequence length="236" mass="24541">MKIRTMLVGAALLGLSSAAYAAPITVGGVTWDPNAAIDFRAQFDFAQEFTGNPAVAGTELFGYGIVRSINGTNESVFCTSCELTFEIGGFLTDGAGGFVQEEGFIRIFSDSTPDYDFTNNPMDAATATNGSLWLELLARDIAFVTLSPDPATPYTTGILSATWVLGDVTAAAYGNFQQGLFNGNDASSVSEASLFIGSTFDGSGVLRASTIPEPATIGILGLGLLGLGGMARRKKA</sequence>
<comment type="caution">
    <text evidence="3">The sequence shown here is derived from an EMBL/GenBank/DDBJ whole genome shotgun (WGS) entry which is preliminary data.</text>
</comment>
<accession>A0ABT9GMA9</accession>
<keyword evidence="4" id="KW-1185">Reference proteome</keyword>
<gene>
    <name evidence="3" type="ORF">Q3O59_03580</name>
</gene>
<dbReference type="Pfam" id="PF07589">
    <property type="entry name" value="PEP-CTERM"/>
    <property type="match status" value="1"/>
</dbReference>
<evidence type="ECO:0000313" key="4">
    <source>
        <dbReference type="Proteomes" id="UP001236258"/>
    </source>
</evidence>
<dbReference type="NCBIfam" id="TIGR02595">
    <property type="entry name" value="PEP_CTERM"/>
    <property type="match status" value="1"/>
</dbReference>
<dbReference type="InterPro" id="IPR013424">
    <property type="entry name" value="Ice-binding_C"/>
</dbReference>
<evidence type="ECO:0000259" key="2">
    <source>
        <dbReference type="Pfam" id="PF07589"/>
    </source>
</evidence>
<feature type="domain" description="Ice-binding protein C-terminal" evidence="2">
    <location>
        <begin position="210"/>
        <end position="233"/>
    </location>
</feature>
<protein>
    <submittedName>
        <fullName evidence="3">PEP-CTERM sorting domain-containing protein</fullName>
    </submittedName>
</protein>
<evidence type="ECO:0000313" key="3">
    <source>
        <dbReference type="EMBL" id="MDP4528110.1"/>
    </source>
</evidence>
<feature type="chain" id="PRO_5046981934" evidence="1">
    <location>
        <begin position="22"/>
        <end position="236"/>
    </location>
</feature>
<organism evidence="3 4">
    <name type="scientific">Alkalimonas delamerensis</name>
    <dbReference type="NCBI Taxonomy" id="265981"/>
    <lineage>
        <taxon>Bacteria</taxon>
        <taxon>Pseudomonadati</taxon>
        <taxon>Pseudomonadota</taxon>
        <taxon>Gammaproteobacteria</taxon>
        <taxon>Alkalimonas</taxon>
    </lineage>
</organism>
<reference evidence="3 4" key="1">
    <citation type="submission" date="2023-08" db="EMBL/GenBank/DDBJ databases">
        <authorList>
            <person name="Joshi A."/>
            <person name="Thite S."/>
        </authorList>
    </citation>
    <scope>NUCLEOTIDE SEQUENCE [LARGE SCALE GENOMIC DNA]</scope>
    <source>
        <strain evidence="3 4">1E1</strain>
    </source>
</reference>
<keyword evidence="1" id="KW-0732">Signal</keyword>
<dbReference type="RefSeq" id="WP_305944262.1">
    <property type="nucleotide sequence ID" value="NZ_JAUZVY010000001.1"/>
</dbReference>
<name>A0ABT9GMA9_9GAMM</name>